<evidence type="ECO:0000313" key="3">
    <source>
        <dbReference type="Proteomes" id="UP001150266"/>
    </source>
</evidence>
<dbReference type="AlphaFoldDB" id="A0A9W9A406"/>
<name>A0A9W9A406_9AGAR</name>
<protein>
    <recommendedName>
        <fullName evidence="4">Secreted protein</fullName>
    </recommendedName>
</protein>
<feature type="signal peptide" evidence="1">
    <location>
        <begin position="1"/>
        <end position="21"/>
    </location>
</feature>
<reference evidence="2" key="1">
    <citation type="submission" date="2022-08" db="EMBL/GenBank/DDBJ databases">
        <title>A Global Phylogenomic Analysis of the Shiitake Genus Lentinula.</title>
        <authorList>
            <consortium name="DOE Joint Genome Institute"/>
            <person name="Sierra-Patev S."/>
            <person name="Min B."/>
            <person name="Naranjo-Ortiz M."/>
            <person name="Looney B."/>
            <person name="Konkel Z."/>
            <person name="Slot J.C."/>
            <person name="Sakamoto Y."/>
            <person name="Steenwyk J.L."/>
            <person name="Rokas A."/>
            <person name="Carro J."/>
            <person name="Camarero S."/>
            <person name="Ferreira P."/>
            <person name="Molpeceres G."/>
            <person name="Ruiz-Duenas F.J."/>
            <person name="Serrano A."/>
            <person name="Henrissat B."/>
            <person name="Drula E."/>
            <person name="Hughes K.W."/>
            <person name="Mata J.L."/>
            <person name="Ishikawa N.K."/>
            <person name="Vargas-Isla R."/>
            <person name="Ushijima S."/>
            <person name="Smith C.A."/>
            <person name="Ahrendt S."/>
            <person name="Andreopoulos W."/>
            <person name="He G."/>
            <person name="Labutti K."/>
            <person name="Lipzen A."/>
            <person name="Ng V."/>
            <person name="Riley R."/>
            <person name="Sandor L."/>
            <person name="Barry K."/>
            <person name="Martinez A.T."/>
            <person name="Xiao Y."/>
            <person name="Gibbons J.G."/>
            <person name="Terashima K."/>
            <person name="Grigoriev I.V."/>
            <person name="Hibbett D.S."/>
        </authorList>
    </citation>
    <scope>NUCLEOTIDE SEQUENCE</scope>
    <source>
        <strain evidence="2">JLM2183</strain>
    </source>
</reference>
<keyword evidence="1" id="KW-0732">Signal</keyword>
<accession>A0A9W9A406</accession>
<dbReference type="Proteomes" id="UP001150266">
    <property type="component" value="Unassembled WGS sequence"/>
</dbReference>
<organism evidence="2 3">
    <name type="scientific">Lentinula aciculospora</name>
    <dbReference type="NCBI Taxonomy" id="153920"/>
    <lineage>
        <taxon>Eukaryota</taxon>
        <taxon>Fungi</taxon>
        <taxon>Dikarya</taxon>
        <taxon>Basidiomycota</taxon>
        <taxon>Agaricomycotina</taxon>
        <taxon>Agaricomycetes</taxon>
        <taxon>Agaricomycetidae</taxon>
        <taxon>Agaricales</taxon>
        <taxon>Marasmiineae</taxon>
        <taxon>Omphalotaceae</taxon>
        <taxon>Lentinula</taxon>
    </lineage>
</organism>
<sequence length="78" mass="8847">MVHLHTVFATFLAVGAASVLTVPIPRKSTQGETAGGVRDPGWRCQRKKYEQTPSRELVAVVIRHPIEYMVCQLVFRRR</sequence>
<comment type="caution">
    <text evidence="2">The sequence shown here is derived from an EMBL/GenBank/DDBJ whole genome shotgun (WGS) entry which is preliminary data.</text>
</comment>
<evidence type="ECO:0008006" key="4">
    <source>
        <dbReference type="Google" id="ProtNLM"/>
    </source>
</evidence>
<keyword evidence="3" id="KW-1185">Reference proteome</keyword>
<proteinExistence type="predicted"/>
<evidence type="ECO:0000256" key="1">
    <source>
        <dbReference type="SAM" id="SignalP"/>
    </source>
</evidence>
<gene>
    <name evidence="2" type="ORF">J3R30DRAFT_754202</name>
</gene>
<feature type="chain" id="PRO_5040737678" description="Secreted protein" evidence="1">
    <location>
        <begin position="22"/>
        <end position="78"/>
    </location>
</feature>
<dbReference type="EMBL" id="JAOTPV010000018">
    <property type="protein sequence ID" value="KAJ4473023.1"/>
    <property type="molecule type" value="Genomic_DNA"/>
</dbReference>
<evidence type="ECO:0000313" key="2">
    <source>
        <dbReference type="EMBL" id="KAJ4473023.1"/>
    </source>
</evidence>